<reference evidence="2" key="2">
    <citation type="journal article" date="2013" name="Mar. Genomics">
        <title>Expression of sulfatases in Rhodopirellula baltica and the diversity of sulfatases in the genus Rhodopirellula.</title>
        <authorList>
            <person name="Wegner C.E."/>
            <person name="Richter-Heitmann T."/>
            <person name="Klindworth A."/>
            <person name="Klockow C."/>
            <person name="Richter M."/>
            <person name="Achstetter T."/>
            <person name="Glockner F.O."/>
            <person name="Harder J."/>
        </authorList>
    </citation>
    <scope>NUCLEOTIDE SEQUENCE [LARGE SCALE GENOMIC DNA]</scope>
    <source>
        <strain evidence="2">6C</strain>
    </source>
</reference>
<evidence type="ECO:0000313" key="3">
    <source>
        <dbReference type="Proteomes" id="UP000011529"/>
    </source>
</evidence>
<organism evidence="2 3">
    <name type="scientific">Rhodopirellula europaea 6C</name>
    <dbReference type="NCBI Taxonomy" id="1263867"/>
    <lineage>
        <taxon>Bacteria</taxon>
        <taxon>Pseudomonadati</taxon>
        <taxon>Planctomycetota</taxon>
        <taxon>Planctomycetia</taxon>
        <taxon>Pirellulales</taxon>
        <taxon>Pirellulaceae</taxon>
        <taxon>Rhodopirellula</taxon>
    </lineage>
</organism>
<dbReference type="EMBL" id="ANMO01000137">
    <property type="protein sequence ID" value="EMB16046.1"/>
    <property type="molecule type" value="Genomic_DNA"/>
</dbReference>
<keyword evidence="3" id="KW-1185">Reference proteome</keyword>
<proteinExistence type="predicted"/>
<gene>
    <name evidence="2" type="ORF">RE6C_03212</name>
</gene>
<reference evidence="2" key="1">
    <citation type="submission" date="2012-11" db="EMBL/GenBank/DDBJ databases">
        <title>Permanent draft genomes of Rhodopirellula europaea strain SH398 and 6C.</title>
        <authorList>
            <person name="Richter M."/>
            <person name="Richter-Heitmann T."/>
            <person name="Frank C."/>
            <person name="Harder J."/>
            <person name="Glockner F.O."/>
        </authorList>
    </citation>
    <scope>NUCLEOTIDE SEQUENCE</scope>
    <source>
        <strain evidence="2">6C</strain>
    </source>
</reference>
<sequence>MNGKLEVDAPAGALTNMDISHLRHAKVDLIRTLNLANGLEADEAAKALMELEEFAPEEIETCPVCDDLCDVQTSTGSWKCSSCDPEFESRKNNTDNWLGLPPNGAS</sequence>
<evidence type="ECO:0000256" key="1">
    <source>
        <dbReference type="SAM" id="MobiDB-lite"/>
    </source>
</evidence>
<dbReference type="AlphaFoldDB" id="M2A668"/>
<comment type="caution">
    <text evidence="2">The sequence shown here is derived from an EMBL/GenBank/DDBJ whole genome shotgun (WGS) entry which is preliminary data.</text>
</comment>
<name>M2A668_9BACT</name>
<accession>M2A668</accession>
<evidence type="ECO:0000313" key="2">
    <source>
        <dbReference type="EMBL" id="EMB16046.1"/>
    </source>
</evidence>
<dbReference type="PATRIC" id="fig|1263867.3.peg.3432"/>
<protein>
    <submittedName>
        <fullName evidence="2">Uncharacterized protein</fullName>
    </submittedName>
</protein>
<feature type="region of interest" description="Disordered" evidence="1">
    <location>
        <begin position="83"/>
        <end position="106"/>
    </location>
</feature>
<dbReference type="Proteomes" id="UP000011529">
    <property type="component" value="Unassembled WGS sequence"/>
</dbReference>